<keyword evidence="8" id="KW-1185">Reference proteome</keyword>
<evidence type="ECO:0000256" key="3">
    <source>
        <dbReference type="ARBA" id="ARBA00022989"/>
    </source>
</evidence>
<keyword evidence="2 5" id="KW-0812">Transmembrane</keyword>
<reference evidence="7 8" key="1">
    <citation type="submission" date="2020-01" db="EMBL/GenBank/DDBJ databases">
        <authorList>
            <person name="Chen S."/>
        </authorList>
    </citation>
    <scope>NUCLEOTIDE SEQUENCE [LARGE SCALE GENOMIC DNA]</scope>
    <source>
        <strain evidence="7 8">GS-10</strain>
    </source>
</reference>
<comment type="caution">
    <text evidence="7">The sequence shown here is derived from an EMBL/GenBank/DDBJ whole genome shotgun (WGS) entry which is preliminary data.</text>
</comment>
<dbReference type="AlphaFoldDB" id="A0A6L8LHY1"/>
<evidence type="ECO:0000259" key="6">
    <source>
        <dbReference type="Pfam" id="PF04138"/>
    </source>
</evidence>
<evidence type="ECO:0000256" key="4">
    <source>
        <dbReference type="ARBA" id="ARBA00023136"/>
    </source>
</evidence>
<accession>A0A6L8LHY1</accession>
<dbReference type="Pfam" id="PF04138">
    <property type="entry name" value="GtrA_DPMS_TM"/>
    <property type="match status" value="1"/>
</dbReference>
<gene>
    <name evidence="7" type="ORF">GR167_08965</name>
</gene>
<comment type="subcellular location">
    <subcellularLocation>
        <location evidence="1">Membrane</location>
        <topology evidence="1">Multi-pass membrane protein</topology>
    </subcellularLocation>
</comment>
<keyword evidence="3 5" id="KW-1133">Transmembrane helix</keyword>
<evidence type="ECO:0000256" key="2">
    <source>
        <dbReference type="ARBA" id="ARBA00022692"/>
    </source>
</evidence>
<dbReference type="Proteomes" id="UP000479043">
    <property type="component" value="Unassembled WGS sequence"/>
</dbReference>
<feature type="transmembrane region" description="Helical" evidence="5">
    <location>
        <begin position="111"/>
        <end position="128"/>
    </location>
</feature>
<feature type="domain" description="GtrA/DPMS transmembrane" evidence="6">
    <location>
        <begin position="4"/>
        <end position="134"/>
    </location>
</feature>
<organism evidence="7 8">
    <name type="scientific">Thalassovita mangrovi</name>
    <dbReference type="NCBI Taxonomy" id="2692236"/>
    <lineage>
        <taxon>Bacteria</taxon>
        <taxon>Pseudomonadati</taxon>
        <taxon>Pseudomonadota</taxon>
        <taxon>Alphaproteobacteria</taxon>
        <taxon>Rhodobacterales</taxon>
        <taxon>Roseobacteraceae</taxon>
        <taxon>Thalassovita</taxon>
    </lineage>
</organism>
<name>A0A6L8LHY1_9RHOB</name>
<evidence type="ECO:0000256" key="5">
    <source>
        <dbReference type="SAM" id="Phobius"/>
    </source>
</evidence>
<dbReference type="InterPro" id="IPR007267">
    <property type="entry name" value="GtrA_DPMS_TM"/>
</dbReference>
<sequence>MFFKFLLCSGLAAALNLMSGHLFYGVLGFDSPVEYPVSVALGFVLGMGVSFVLNRAYTYDPSGRPPKQELRDFFIVSIVGLVLTTLTAHLFLTGLRWLAAGQWPLPVAAEAVAHVMAVGFTAFYSFFAHMHVSFRRARAVSSSLVT</sequence>
<feature type="transmembrane region" description="Helical" evidence="5">
    <location>
        <begin position="35"/>
        <end position="53"/>
    </location>
</feature>
<dbReference type="RefSeq" id="WP_160973128.1">
    <property type="nucleotide sequence ID" value="NZ_WWEN01000003.1"/>
</dbReference>
<evidence type="ECO:0000256" key="1">
    <source>
        <dbReference type="ARBA" id="ARBA00004141"/>
    </source>
</evidence>
<dbReference type="GO" id="GO:0016020">
    <property type="term" value="C:membrane"/>
    <property type="evidence" value="ECO:0007669"/>
    <property type="project" value="UniProtKB-SubCell"/>
</dbReference>
<evidence type="ECO:0000313" key="7">
    <source>
        <dbReference type="EMBL" id="MYM55435.1"/>
    </source>
</evidence>
<proteinExistence type="predicted"/>
<keyword evidence="4 5" id="KW-0472">Membrane</keyword>
<feature type="transmembrane region" description="Helical" evidence="5">
    <location>
        <begin position="73"/>
        <end position="99"/>
    </location>
</feature>
<protein>
    <recommendedName>
        <fullName evidence="6">GtrA/DPMS transmembrane domain-containing protein</fullName>
    </recommendedName>
</protein>
<dbReference type="EMBL" id="WWEN01000003">
    <property type="protein sequence ID" value="MYM55435.1"/>
    <property type="molecule type" value="Genomic_DNA"/>
</dbReference>
<evidence type="ECO:0000313" key="8">
    <source>
        <dbReference type="Proteomes" id="UP000479043"/>
    </source>
</evidence>
<dbReference type="GO" id="GO:0000271">
    <property type="term" value="P:polysaccharide biosynthetic process"/>
    <property type="evidence" value="ECO:0007669"/>
    <property type="project" value="InterPro"/>
</dbReference>